<dbReference type="Proteomes" id="UP000323386">
    <property type="component" value="Unassembled WGS sequence"/>
</dbReference>
<dbReference type="AlphaFoldDB" id="A0A5C3F4J0"/>
<dbReference type="InterPro" id="IPR012340">
    <property type="entry name" value="NA-bd_OB-fold"/>
</dbReference>
<dbReference type="SUPFAM" id="SSF50249">
    <property type="entry name" value="Nucleic acid-binding proteins"/>
    <property type="match status" value="1"/>
</dbReference>
<evidence type="ECO:0000256" key="1">
    <source>
        <dbReference type="SAM" id="MobiDB-lite"/>
    </source>
</evidence>
<dbReference type="GO" id="GO:0003723">
    <property type="term" value="F:RNA binding"/>
    <property type="evidence" value="ECO:0007669"/>
    <property type="project" value="InterPro"/>
</dbReference>
<sequence>MLAARRSAAAARGAPSLAASLLVILHRQLHSSGPPLLRSGKDSANARRNNRNKNGSGDPSSSSSSPRPAYDLEKRFRDLDQLYPTPNTTALETEADAQAHTDADLDNAEQRRRDRITEKLLNAAKLGNPPVRAPSGSDPYAGWKPSPGSSSSRNLGRPKLSDEAKAKAEARLRRHAMDVNALLGGHTAGRLNQPLVTREDAGVGPDDADDALYLDHFLYPPRRIQAGDFVEIRTAGISAIGIVLPKPDDERDLPASASASQVEAHKKKKVLRLDGEIFVLLSTGVVTISRDTDVMIQVPRMVERGLTYRAAAATRSHVSSSNLDGPSTSDGAHDPHDASGSAGQSAPGEATPATEEPIDEPRFEARASICNKLRIIERQKVLEVQRLLPAFRSLFLDDDNVGGSTRSAHVPSDRMDLATGTITTYEATRLMQDRLARTGADGQARRDPITVATMLAAHTLLMDTPTHFLADTLSHRTSQLYTCRSPEERRTLRVLERWVKSAPGSEAQSHIDAFCAKARTVMAWSAAHPYRGDGPPRRIDAEGLDVQWSDEDRLILSFLEASLGSRRAIQDDTHGSIAMEILKRAGAHIRVRPHPAGRPDMELDEAADTLLFPASPTSSAELSPATTTASEAAATASPASELDAHAYEILRELGGVILAGPDLQHALVLRFLKDVGYLAPWHNPLRLDTTFRTLVSGEGDGQPEPHGSEETTAPVASASTTPSPSSAYQLGIDADVEAIRHDFGKDLPVYVIDDAGAFELDDGISIEPIAGSEDQAWVHVHIADPTASMRPDDALATRARRRFSTLYFPEARWALLPDDFVSAGVGLRAPTAESTRAGQGQRVMTFSAKIDARNGQVDDFHVRPAWVHNVNVVSYDRVNEMLRQSSASGDLVRLHRIARALAAARIRGTAINAWRRSASLSLSPLPLPDTMVSSARLDGPRFYTGSPDVSLSVLSVQEDPSVHASQFLVAELMLLAGRVAGAFGEQRDVPLPYRLQPRPEDPKDLERILAMRDPDTGGVDFEKMIIEDLTIPQGQYSDHSGEHFAMGICNRESLAVGADALSKGGYIRATSPLRRYPDMVAHWQLKSSLLGRPLAFSRTELRHRLGQFERSELLSKQLNRAASRAWILRAIEDALQRRREGRATEADARILGPHQAVLTLAHVRINSLTLGARLRVQVEGLGMTADMIWDAKKWSPKTGARFTVEVAATVQAGLRSALVVREVA</sequence>
<keyword evidence="4" id="KW-1185">Reference proteome</keyword>
<gene>
    <name evidence="3" type="ORF">PSFLO_04324</name>
</gene>
<accession>A0A5C3F4J0</accession>
<reference evidence="3 4" key="1">
    <citation type="submission" date="2018-03" db="EMBL/GenBank/DDBJ databases">
        <authorList>
            <person name="Guldener U."/>
        </authorList>
    </citation>
    <scope>NUCLEOTIDE SEQUENCE [LARGE SCALE GENOMIC DNA]</scope>
    <source>
        <strain evidence="3 4">DAOM196992</strain>
    </source>
</reference>
<dbReference type="GO" id="GO:0000175">
    <property type="term" value="F:3'-5'-RNA exonuclease activity"/>
    <property type="evidence" value="ECO:0007669"/>
    <property type="project" value="TreeGrafter"/>
</dbReference>
<proteinExistence type="predicted"/>
<evidence type="ECO:0000313" key="3">
    <source>
        <dbReference type="EMBL" id="SPO38845.1"/>
    </source>
</evidence>
<dbReference type="InterPro" id="IPR050180">
    <property type="entry name" value="RNR_Ribonuclease"/>
</dbReference>
<dbReference type="EMBL" id="OOIP01000011">
    <property type="protein sequence ID" value="SPO38845.1"/>
    <property type="molecule type" value="Genomic_DNA"/>
</dbReference>
<evidence type="ECO:0000313" key="4">
    <source>
        <dbReference type="Proteomes" id="UP000323386"/>
    </source>
</evidence>
<dbReference type="InterPro" id="IPR001900">
    <property type="entry name" value="RNase_II/R"/>
</dbReference>
<dbReference type="OrthoDB" id="2285229at2759"/>
<feature type="region of interest" description="Disordered" evidence="1">
    <location>
        <begin position="31"/>
        <end position="69"/>
    </location>
</feature>
<name>A0A5C3F4J0_9BASI</name>
<feature type="region of interest" description="Disordered" evidence="1">
    <location>
        <begin position="313"/>
        <end position="362"/>
    </location>
</feature>
<feature type="region of interest" description="Disordered" evidence="1">
    <location>
        <begin position="120"/>
        <end position="169"/>
    </location>
</feature>
<feature type="compositionally biased region" description="Basic and acidic residues" evidence="1">
    <location>
        <begin position="159"/>
        <end position="169"/>
    </location>
</feature>
<organism evidence="3 4">
    <name type="scientific">Pseudozyma flocculosa</name>
    <dbReference type="NCBI Taxonomy" id="84751"/>
    <lineage>
        <taxon>Eukaryota</taxon>
        <taxon>Fungi</taxon>
        <taxon>Dikarya</taxon>
        <taxon>Basidiomycota</taxon>
        <taxon>Ustilaginomycotina</taxon>
        <taxon>Ustilaginomycetes</taxon>
        <taxon>Ustilaginales</taxon>
        <taxon>Ustilaginaceae</taxon>
        <taxon>Pseudozyma</taxon>
    </lineage>
</organism>
<dbReference type="GO" id="GO:0000932">
    <property type="term" value="C:P-body"/>
    <property type="evidence" value="ECO:0007669"/>
    <property type="project" value="TreeGrafter"/>
</dbReference>
<protein>
    <submittedName>
        <fullName evidence="3">Related to Exoribonuclease II</fullName>
    </submittedName>
</protein>
<feature type="domain" description="RNB" evidence="2">
    <location>
        <begin position="740"/>
        <end position="1091"/>
    </location>
</feature>
<evidence type="ECO:0000259" key="2">
    <source>
        <dbReference type="SMART" id="SM00955"/>
    </source>
</evidence>
<dbReference type="SMART" id="SM00955">
    <property type="entry name" value="RNB"/>
    <property type="match status" value="1"/>
</dbReference>
<dbReference type="PANTHER" id="PTHR23355:SF65">
    <property type="entry name" value="EXORIBONUCLEASE CYT-4, PUTATIVE (AFU_ORTHOLOGUE AFUA_7G01550)-RELATED"/>
    <property type="match status" value="1"/>
</dbReference>
<feature type="compositionally biased region" description="Low complexity" evidence="1">
    <location>
        <begin position="46"/>
        <end position="65"/>
    </location>
</feature>
<feature type="region of interest" description="Disordered" evidence="1">
    <location>
        <begin position="615"/>
        <end position="638"/>
    </location>
</feature>
<dbReference type="PANTHER" id="PTHR23355">
    <property type="entry name" value="RIBONUCLEASE"/>
    <property type="match status" value="1"/>
</dbReference>
<feature type="compositionally biased region" description="Polar residues" evidence="1">
    <location>
        <begin position="316"/>
        <end position="330"/>
    </location>
</feature>
<feature type="region of interest" description="Disordered" evidence="1">
    <location>
        <begin position="695"/>
        <end position="726"/>
    </location>
</feature>
<dbReference type="GO" id="GO:0006402">
    <property type="term" value="P:mRNA catabolic process"/>
    <property type="evidence" value="ECO:0007669"/>
    <property type="project" value="TreeGrafter"/>
</dbReference>
<dbReference type="Pfam" id="PF00773">
    <property type="entry name" value="RNB"/>
    <property type="match status" value="1"/>
</dbReference>
<feature type="compositionally biased region" description="Low complexity" evidence="1">
    <location>
        <begin position="711"/>
        <end position="726"/>
    </location>
</feature>